<dbReference type="InterPro" id="IPR016169">
    <property type="entry name" value="FAD-bd_PCMH_sub2"/>
</dbReference>
<dbReference type="RefSeq" id="WP_043869753.1">
    <property type="nucleotide sequence ID" value="NZ_CP004393.1"/>
</dbReference>
<dbReference type="InterPro" id="IPR005107">
    <property type="entry name" value="CO_DH_flav_C"/>
</dbReference>
<evidence type="ECO:0000313" key="9">
    <source>
        <dbReference type="Proteomes" id="UP000031521"/>
    </source>
</evidence>
<evidence type="ECO:0000259" key="6">
    <source>
        <dbReference type="PROSITE" id="PS51085"/>
    </source>
</evidence>
<keyword evidence="4" id="KW-0560">Oxidoreductase</keyword>
<keyword evidence="3" id="KW-0274">FAD</keyword>
<dbReference type="InterPro" id="IPR012675">
    <property type="entry name" value="Beta-grasp_dom_sf"/>
</dbReference>
<proteinExistence type="predicted"/>
<dbReference type="Pfam" id="PF00111">
    <property type="entry name" value="Fer2"/>
    <property type="match status" value="1"/>
</dbReference>
<dbReference type="AlphaFoldDB" id="A0A0B5DVU6"/>
<protein>
    <submittedName>
        <fullName evidence="8">Xanthine dehydrogenase small subunit</fullName>
    </submittedName>
</protein>
<dbReference type="SUPFAM" id="SSF47741">
    <property type="entry name" value="CO dehydrogenase ISP C-domain like"/>
    <property type="match status" value="1"/>
</dbReference>
<dbReference type="NCBIfam" id="TIGR02963">
    <property type="entry name" value="xanthine_xdhA"/>
    <property type="match status" value="1"/>
</dbReference>
<dbReference type="OrthoDB" id="9792018at2"/>
<keyword evidence="9" id="KW-1185">Reference proteome</keyword>
<dbReference type="InterPro" id="IPR006058">
    <property type="entry name" value="2Fe2S_fd_BS"/>
</dbReference>
<sequence length="482" mass="51622">MATRTRLSFLLNEARADLETVPTDGTLLEFLRLTRRSTGTKEGCGEGDCGACTVLVGRLRTGRVSYEPVNACIRPLASVDGCHVVTIEHLGGARGTHPLQEAMVGCHGSQCGFCTPGMVMALEANRLADAPVDTETALQGNLCRCTGYGPILRAARTVGEAPMAEDPLVRANARTAARLAEMADGADLELSGPGGTSWLPASIDSFAATLAARPEARIVAGATDFALNLTKRLEVPPALIFTGRVAGFDRIEARDGRLHIGPGVTFAQAMPVLDAHLPQLSALWRRIGGPQVRHAGTLVGNIANGSPIGDGPPVWIALGARLILRHGTERRALAVEDYFIDYGRQDRKPGEFIEELVVPLPENTVLLAAHKVSKRFDEDISAVLGAFHLRREGDVVAEARIAFGGMAGIPKRAAHVEAALTGRPWDEATLHAALPEFARDFTPMDDMRASAEYRLTVARNLLVRVWLASRGVDTDLRELAHV</sequence>
<dbReference type="SUPFAM" id="SSF56176">
    <property type="entry name" value="FAD-binding/transporter-associated domain-like"/>
    <property type="match status" value="1"/>
</dbReference>
<dbReference type="GO" id="GO:0071949">
    <property type="term" value="F:FAD binding"/>
    <property type="evidence" value="ECO:0007669"/>
    <property type="project" value="InterPro"/>
</dbReference>
<dbReference type="InterPro" id="IPR016167">
    <property type="entry name" value="FAD-bd_PCMH_sub1"/>
</dbReference>
<dbReference type="InterPro" id="IPR036683">
    <property type="entry name" value="CO_DH_flav_C_dom_sf"/>
</dbReference>
<dbReference type="STRING" id="1208324.P73_2404"/>
<dbReference type="SUPFAM" id="SSF55447">
    <property type="entry name" value="CO dehydrogenase flavoprotein C-terminal domain-like"/>
    <property type="match status" value="1"/>
</dbReference>
<dbReference type="Gene3D" id="3.10.20.30">
    <property type="match status" value="1"/>
</dbReference>
<feature type="domain" description="FAD-binding PCMH-type" evidence="7">
    <location>
        <begin position="190"/>
        <end position="363"/>
    </location>
</feature>
<dbReference type="HOGENOM" id="CLU_001681_9_0_5"/>
<reference evidence="8 9" key="1">
    <citation type="journal article" date="2014" name="Int. J. Syst. Evol. Microbiol.">
        <title>Celeribacter indicus sp. nov., a polycyclic aromatic hydrocarbon-degrading bacterium from deep-sea sediment and reclassification of Huaishuia halophila as Celeribacter halophilus comb. nov.</title>
        <authorList>
            <person name="Lai Q."/>
            <person name="Cao J."/>
            <person name="Yuan J."/>
            <person name="Li F."/>
            <person name="Shao Z."/>
        </authorList>
    </citation>
    <scope>NUCLEOTIDE SEQUENCE [LARGE SCALE GENOMIC DNA]</scope>
    <source>
        <strain evidence="8">P73</strain>
    </source>
</reference>
<evidence type="ECO:0000256" key="2">
    <source>
        <dbReference type="ARBA" id="ARBA00022723"/>
    </source>
</evidence>
<keyword evidence="1" id="KW-0285">Flavoprotein</keyword>
<dbReference type="Proteomes" id="UP000031521">
    <property type="component" value="Chromosome"/>
</dbReference>
<dbReference type="Gene3D" id="3.30.43.10">
    <property type="entry name" value="Uridine Diphospho-n-acetylenolpyruvylglucosamine Reductase, domain 2"/>
    <property type="match status" value="1"/>
</dbReference>
<dbReference type="PROSITE" id="PS51387">
    <property type="entry name" value="FAD_PCMH"/>
    <property type="match status" value="1"/>
</dbReference>
<dbReference type="InterPro" id="IPR036884">
    <property type="entry name" value="2Fe-2S-bd_dom_sf"/>
</dbReference>
<dbReference type="GO" id="GO:0004854">
    <property type="term" value="F:xanthine dehydrogenase activity"/>
    <property type="evidence" value="ECO:0007669"/>
    <property type="project" value="InterPro"/>
</dbReference>
<dbReference type="PANTHER" id="PTHR45444">
    <property type="entry name" value="XANTHINE DEHYDROGENASE"/>
    <property type="match status" value="1"/>
</dbReference>
<dbReference type="KEGG" id="cid:P73_2404"/>
<dbReference type="InterPro" id="IPR001041">
    <property type="entry name" value="2Fe-2S_ferredoxin-type"/>
</dbReference>
<gene>
    <name evidence="8" type="ORF">P73_2404</name>
</gene>
<dbReference type="PROSITE" id="PS00197">
    <property type="entry name" value="2FE2S_FER_1"/>
    <property type="match status" value="1"/>
</dbReference>
<name>A0A0B5DVU6_9RHOB</name>
<dbReference type="PIRSF" id="PIRSF036557">
    <property type="entry name" value="XdhA_RC"/>
    <property type="match status" value="1"/>
</dbReference>
<dbReference type="PROSITE" id="PS51085">
    <property type="entry name" value="2FE2S_FER_2"/>
    <property type="match status" value="1"/>
</dbReference>
<dbReference type="InterPro" id="IPR016166">
    <property type="entry name" value="FAD-bd_PCMH"/>
</dbReference>
<dbReference type="InterPro" id="IPR014307">
    <property type="entry name" value="Xanthine_DH_ssu"/>
</dbReference>
<evidence type="ECO:0000256" key="5">
    <source>
        <dbReference type="ARBA" id="ARBA00023004"/>
    </source>
</evidence>
<dbReference type="CDD" id="cd00207">
    <property type="entry name" value="fer2"/>
    <property type="match status" value="1"/>
</dbReference>
<dbReference type="InterPro" id="IPR002888">
    <property type="entry name" value="2Fe-2S-bd"/>
</dbReference>
<dbReference type="EMBL" id="CP004393">
    <property type="protein sequence ID" value="AJE47119.1"/>
    <property type="molecule type" value="Genomic_DNA"/>
</dbReference>
<dbReference type="InterPro" id="IPR036010">
    <property type="entry name" value="2Fe-2S_ferredoxin-like_sf"/>
</dbReference>
<dbReference type="GO" id="GO:0005506">
    <property type="term" value="F:iron ion binding"/>
    <property type="evidence" value="ECO:0007669"/>
    <property type="project" value="InterPro"/>
</dbReference>
<dbReference type="InterPro" id="IPR002346">
    <property type="entry name" value="Mopterin_DH_FAD-bd"/>
</dbReference>
<dbReference type="PANTHER" id="PTHR45444:SF3">
    <property type="entry name" value="XANTHINE DEHYDROGENASE"/>
    <property type="match status" value="1"/>
</dbReference>
<dbReference type="InterPro" id="IPR016208">
    <property type="entry name" value="Ald_Oxase/xanthine_DH-like"/>
</dbReference>
<dbReference type="Pfam" id="PF00941">
    <property type="entry name" value="FAD_binding_5"/>
    <property type="match status" value="1"/>
</dbReference>
<keyword evidence="2" id="KW-0479">Metal-binding</keyword>
<dbReference type="Gene3D" id="3.30.390.50">
    <property type="entry name" value="CO dehydrogenase flavoprotein, C-terminal domain"/>
    <property type="match status" value="1"/>
</dbReference>
<dbReference type="InterPro" id="IPR036318">
    <property type="entry name" value="FAD-bd_PCMH-like_sf"/>
</dbReference>
<evidence type="ECO:0000256" key="1">
    <source>
        <dbReference type="ARBA" id="ARBA00022630"/>
    </source>
</evidence>
<feature type="domain" description="2Fe-2S ferredoxin-type" evidence="6">
    <location>
        <begin position="5"/>
        <end position="90"/>
    </location>
</feature>
<dbReference type="SMART" id="SM01092">
    <property type="entry name" value="CO_deh_flav_C"/>
    <property type="match status" value="1"/>
</dbReference>
<keyword evidence="5" id="KW-0408">Iron</keyword>
<dbReference type="InterPro" id="IPR012175">
    <property type="entry name" value="Xanth_DH_ssu_bac"/>
</dbReference>
<dbReference type="GO" id="GO:0051537">
    <property type="term" value="F:2 iron, 2 sulfur cluster binding"/>
    <property type="evidence" value="ECO:0007669"/>
    <property type="project" value="InterPro"/>
</dbReference>
<dbReference type="Pfam" id="PF03450">
    <property type="entry name" value="CO_deh_flav_C"/>
    <property type="match status" value="1"/>
</dbReference>
<evidence type="ECO:0000313" key="8">
    <source>
        <dbReference type="EMBL" id="AJE47119.1"/>
    </source>
</evidence>
<evidence type="ECO:0000256" key="4">
    <source>
        <dbReference type="ARBA" id="ARBA00023002"/>
    </source>
</evidence>
<dbReference type="Pfam" id="PF01799">
    <property type="entry name" value="Fer2_2"/>
    <property type="match status" value="1"/>
</dbReference>
<evidence type="ECO:0000256" key="3">
    <source>
        <dbReference type="ARBA" id="ARBA00022827"/>
    </source>
</evidence>
<accession>A0A0B5DVU6</accession>
<dbReference type="SUPFAM" id="SSF54292">
    <property type="entry name" value="2Fe-2S ferredoxin-like"/>
    <property type="match status" value="1"/>
</dbReference>
<evidence type="ECO:0000259" key="7">
    <source>
        <dbReference type="PROSITE" id="PS51387"/>
    </source>
</evidence>
<dbReference type="Gene3D" id="3.30.465.10">
    <property type="match status" value="1"/>
</dbReference>
<organism evidence="8 9">
    <name type="scientific">Celeribacter indicus</name>
    <dbReference type="NCBI Taxonomy" id="1208324"/>
    <lineage>
        <taxon>Bacteria</taxon>
        <taxon>Pseudomonadati</taxon>
        <taxon>Pseudomonadota</taxon>
        <taxon>Alphaproteobacteria</taxon>
        <taxon>Rhodobacterales</taxon>
        <taxon>Roseobacteraceae</taxon>
        <taxon>Celeribacter</taxon>
    </lineage>
</organism>
<dbReference type="Gene3D" id="1.10.150.120">
    <property type="entry name" value="[2Fe-2S]-binding domain"/>
    <property type="match status" value="1"/>
</dbReference>